<dbReference type="RefSeq" id="WP_123288202.1">
    <property type="nucleotide sequence ID" value="NZ_JACIJB010000003.1"/>
</dbReference>
<keyword evidence="3" id="KW-1185">Reference proteome</keyword>
<name>A0A7W9A2M0_9CAUL</name>
<accession>A0A7W9A2M0</accession>
<proteinExistence type="predicted"/>
<evidence type="ECO:0000313" key="3">
    <source>
        <dbReference type="Proteomes" id="UP000548978"/>
    </source>
</evidence>
<evidence type="ECO:0000313" key="2">
    <source>
        <dbReference type="EMBL" id="MBB5660304.1"/>
    </source>
</evidence>
<protein>
    <submittedName>
        <fullName evidence="2">Uncharacterized protein</fullName>
    </submittedName>
</protein>
<keyword evidence="1" id="KW-0812">Transmembrane</keyword>
<dbReference type="AlphaFoldDB" id="A0A7W9A2M0"/>
<dbReference type="OrthoDB" id="7470981at2"/>
<keyword evidence="1" id="KW-0472">Membrane</keyword>
<dbReference type="Proteomes" id="UP000548978">
    <property type="component" value="Unassembled WGS sequence"/>
</dbReference>
<reference evidence="2 3" key="1">
    <citation type="submission" date="2020-08" db="EMBL/GenBank/DDBJ databases">
        <title>Genomic Encyclopedia of Type Strains, Phase IV (KMG-IV): sequencing the most valuable type-strain genomes for metagenomic binning, comparative biology and taxonomic classification.</title>
        <authorList>
            <person name="Goeker M."/>
        </authorList>
    </citation>
    <scope>NUCLEOTIDE SEQUENCE [LARGE SCALE GENOMIC DNA]</scope>
    <source>
        <strain evidence="2 3">DSM 24448</strain>
    </source>
</reference>
<comment type="caution">
    <text evidence="2">The sequence shown here is derived from an EMBL/GenBank/DDBJ whole genome shotgun (WGS) entry which is preliminary data.</text>
</comment>
<keyword evidence="1" id="KW-1133">Transmembrane helix</keyword>
<evidence type="ECO:0000256" key="1">
    <source>
        <dbReference type="SAM" id="Phobius"/>
    </source>
</evidence>
<feature type="transmembrane region" description="Helical" evidence="1">
    <location>
        <begin position="12"/>
        <end position="33"/>
    </location>
</feature>
<gene>
    <name evidence="2" type="ORF">FHS65_001049</name>
</gene>
<sequence>MGQVAQQTGTGRIWTVCVGVVAALLVMACAGLGRAQDPEADALPPEAVGISQLVTAAGLADWGRSREDPGALIMAARIVGEVPLRNQGDQPPFLTFEGLLAEAEAMAAGHPAYLAAIEQVRGQGVRGVVSSPFGNGPIATVKDVRARETFGFEVDARGGEILRIAAIGDGDTNIDLVIRDAEGRLLCQDGFGDHYPVCTLMPRVAGKVRVSVVNRGEIWTKVQILSN</sequence>
<organism evidence="2 3">
    <name type="scientific">Brevundimonas halotolerans</name>
    <dbReference type="NCBI Taxonomy" id="69670"/>
    <lineage>
        <taxon>Bacteria</taxon>
        <taxon>Pseudomonadati</taxon>
        <taxon>Pseudomonadota</taxon>
        <taxon>Alphaproteobacteria</taxon>
        <taxon>Caulobacterales</taxon>
        <taxon>Caulobacteraceae</taxon>
        <taxon>Brevundimonas</taxon>
    </lineage>
</organism>
<dbReference type="EMBL" id="JACIJB010000003">
    <property type="protein sequence ID" value="MBB5660304.1"/>
    <property type="molecule type" value="Genomic_DNA"/>
</dbReference>